<accession>A0A0N8HAD0</accession>
<evidence type="ECO:0000256" key="11">
    <source>
        <dbReference type="SAM" id="Phobius"/>
    </source>
</evidence>
<keyword evidence="5 10" id="KW-0132">Cell division</keyword>
<evidence type="ECO:0000256" key="8">
    <source>
        <dbReference type="ARBA" id="ARBA00023136"/>
    </source>
</evidence>
<feature type="transmembrane region" description="Helical" evidence="11">
    <location>
        <begin position="164"/>
        <end position="183"/>
    </location>
</feature>
<dbReference type="RefSeq" id="WP_055144289.1">
    <property type="nucleotide sequence ID" value="NZ_JXSZ01000005.1"/>
</dbReference>
<dbReference type="Pfam" id="PF18075">
    <property type="entry name" value="FtsX_ECD"/>
    <property type="match status" value="1"/>
</dbReference>
<dbReference type="GO" id="GO:0051301">
    <property type="term" value="P:cell division"/>
    <property type="evidence" value="ECO:0007669"/>
    <property type="project" value="UniProtKB-KW"/>
</dbReference>
<comment type="caution">
    <text evidence="14">The sequence shown here is derived from an EMBL/GenBank/DDBJ whole genome shotgun (WGS) entry which is preliminary data.</text>
</comment>
<dbReference type="InterPro" id="IPR003838">
    <property type="entry name" value="ABC3_permease_C"/>
</dbReference>
<dbReference type="STRING" id="1605367.AFM12_04435"/>
<name>A0A0N8HAD0_9BACT</name>
<evidence type="ECO:0000256" key="6">
    <source>
        <dbReference type="ARBA" id="ARBA00022692"/>
    </source>
</evidence>
<proteinExistence type="inferred from homology"/>
<dbReference type="PANTHER" id="PTHR47755">
    <property type="entry name" value="CELL DIVISION PROTEIN FTSX"/>
    <property type="match status" value="1"/>
</dbReference>
<evidence type="ECO:0000256" key="9">
    <source>
        <dbReference type="ARBA" id="ARBA00023306"/>
    </source>
</evidence>
<dbReference type="PANTHER" id="PTHR47755:SF1">
    <property type="entry name" value="CELL DIVISION PROTEIN FTSX"/>
    <property type="match status" value="1"/>
</dbReference>
<keyword evidence="8 10" id="KW-0472">Membrane</keyword>
<dbReference type="AlphaFoldDB" id="A0A0N8HAD0"/>
<evidence type="ECO:0000256" key="2">
    <source>
        <dbReference type="ARBA" id="ARBA00007379"/>
    </source>
</evidence>
<gene>
    <name evidence="14" type="ORF">AFM12_04435</name>
</gene>
<dbReference type="PIRSF" id="PIRSF003097">
    <property type="entry name" value="FtsX"/>
    <property type="match status" value="1"/>
</dbReference>
<feature type="domain" description="FtsX extracellular" evidence="13">
    <location>
        <begin position="47"/>
        <end position="147"/>
    </location>
</feature>
<protein>
    <recommendedName>
        <fullName evidence="3 10">Cell division protein FtsX</fullName>
    </recommendedName>
</protein>
<keyword evidence="15" id="KW-1185">Reference proteome</keyword>
<evidence type="ECO:0000313" key="15">
    <source>
        <dbReference type="Proteomes" id="UP000050454"/>
    </source>
</evidence>
<dbReference type="EMBL" id="LGTQ01000005">
    <property type="protein sequence ID" value="KPM49828.1"/>
    <property type="molecule type" value="Genomic_DNA"/>
</dbReference>
<dbReference type="PATRIC" id="fig|1605367.3.peg.2237"/>
<dbReference type="Gene3D" id="3.30.70.3040">
    <property type="match status" value="1"/>
</dbReference>
<dbReference type="Proteomes" id="UP000050454">
    <property type="component" value="Unassembled WGS sequence"/>
</dbReference>
<reference evidence="14 15" key="1">
    <citation type="submission" date="2015-07" db="EMBL/GenBank/DDBJ databases">
        <title>The draft genome sequence of Leadbetterella sp. JN14-9.</title>
        <authorList>
            <person name="Liu Y."/>
            <person name="Du J."/>
            <person name="Shao Z."/>
        </authorList>
    </citation>
    <scope>NUCLEOTIDE SEQUENCE [LARGE SCALE GENOMIC DNA]</scope>
    <source>
        <strain evidence="14 15">JN14-9</strain>
    </source>
</reference>
<comment type="similarity">
    <text evidence="2 10">Belongs to the ABC-4 integral membrane protein family. FtsX subfamily.</text>
</comment>
<feature type="transmembrane region" description="Helical" evidence="11">
    <location>
        <begin position="12"/>
        <end position="34"/>
    </location>
</feature>
<feature type="transmembrane region" description="Helical" evidence="11">
    <location>
        <begin position="220"/>
        <end position="242"/>
    </location>
</feature>
<keyword evidence="7 11" id="KW-1133">Transmembrane helix</keyword>
<evidence type="ECO:0000256" key="4">
    <source>
        <dbReference type="ARBA" id="ARBA00022475"/>
    </source>
</evidence>
<feature type="domain" description="ABC3 transporter permease C-terminal" evidence="12">
    <location>
        <begin position="170"/>
        <end position="284"/>
    </location>
</feature>
<keyword evidence="4 10" id="KW-1003">Cell membrane</keyword>
<evidence type="ECO:0000256" key="1">
    <source>
        <dbReference type="ARBA" id="ARBA00004651"/>
    </source>
</evidence>
<dbReference type="GO" id="GO:0005886">
    <property type="term" value="C:plasma membrane"/>
    <property type="evidence" value="ECO:0007669"/>
    <property type="project" value="UniProtKB-SubCell"/>
</dbReference>
<keyword evidence="6 11" id="KW-0812">Transmembrane</keyword>
<dbReference type="InterPro" id="IPR004513">
    <property type="entry name" value="FtsX"/>
</dbReference>
<evidence type="ECO:0000259" key="12">
    <source>
        <dbReference type="Pfam" id="PF02687"/>
    </source>
</evidence>
<dbReference type="OrthoDB" id="9813411at2"/>
<organism evidence="14 15">
    <name type="scientific">Jiulongibacter sediminis</name>
    <dbReference type="NCBI Taxonomy" id="1605367"/>
    <lineage>
        <taxon>Bacteria</taxon>
        <taxon>Pseudomonadati</taxon>
        <taxon>Bacteroidota</taxon>
        <taxon>Cytophagia</taxon>
        <taxon>Cytophagales</taxon>
        <taxon>Leadbetterellaceae</taxon>
        <taxon>Jiulongibacter</taxon>
    </lineage>
</organism>
<dbReference type="InterPro" id="IPR040690">
    <property type="entry name" value="FtsX_ECD"/>
</dbReference>
<feature type="transmembrane region" description="Helical" evidence="11">
    <location>
        <begin position="254"/>
        <end position="274"/>
    </location>
</feature>
<evidence type="ECO:0000259" key="13">
    <source>
        <dbReference type="Pfam" id="PF18075"/>
    </source>
</evidence>
<evidence type="ECO:0000256" key="10">
    <source>
        <dbReference type="PIRNR" id="PIRNR003097"/>
    </source>
</evidence>
<evidence type="ECO:0000256" key="5">
    <source>
        <dbReference type="ARBA" id="ARBA00022618"/>
    </source>
</evidence>
<comment type="subcellular location">
    <subcellularLocation>
        <location evidence="1">Cell membrane</location>
        <topology evidence="1">Multi-pass membrane protein</topology>
    </subcellularLocation>
</comment>
<sequence length="292" mass="32262">MRSNKKLGSYPGILITVSLTVALFLIGFCGWVALSSKELIRYVKQNIEVQVYLNHDLTQNSIDSLQSIFAALPELETKSAENTISFVSSEKAAEAFLAETNEDYKDILGDNPFRDAFTMKVKEEILSEGQLALFKKKIEAYPGVYEVDYAKDFVNGVTENANKAYLILSAIVLIFLVATILLINNTIKLALYSQRFIIRTMQLVGATNGFVQKPFITKGLIQGFVAGAIAAVLLFITQQLALKQLEGLSLIQNSGLMTVVLLILLILGPLIGVVSTYQSISRYLNVDLDDLY</sequence>
<dbReference type="Pfam" id="PF02687">
    <property type="entry name" value="FtsX"/>
    <property type="match status" value="1"/>
</dbReference>
<keyword evidence="9 10" id="KW-0131">Cell cycle</keyword>
<evidence type="ECO:0000313" key="14">
    <source>
        <dbReference type="EMBL" id="KPM49828.1"/>
    </source>
</evidence>
<evidence type="ECO:0000256" key="7">
    <source>
        <dbReference type="ARBA" id="ARBA00022989"/>
    </source>
</evidence>
<evidence type="ECO:0000256" key="3">
    <source>
        <dbReference type="ARBA" id="ARBA00021907"/>
    </source>
</evidence>